<dbReference type="AlphaFoldDB" id="A0A5B8RB46"/>
<dbReference type="EMBL" id="MN079087">
    <property type="protein sequence ID" value="QEA04664.1"/>
    <property type="molecule type" value="Genomic_DNA"/>
</dbReference>
<reference evidence="5" key="1">
    <citation type="submission" date="2019-06" db="EMBL/GenBank/DDBJ databases">
        <authorList>
            <person name="Murdoch R.W."/>
            <person name="Fathepure B."/>
        </authorList>
    </citation>
    <scope>NUCLEOTIDE SEQUENCE</scope>
</reference>
<dbReference type="GO" id="GO:0005525">
    <property type="term" value="F:GTP binding"/>
    <property type="evidence" value="ECO:0007669"/>
    <property type="project" value="UniProtKB-KW"/>
</dbReference>
<dbReference type="HAMAP" id="MF_01820">
    <property type="entry name" value="GTPase_RsgA"/>
    <property type="match status" value="1"/>
</dbReference>
<name>A0A5B8RB46_9ZZZZ</name>
<keyword evidence="5" id="KW-0378">Hydrolase</keyword>
<dbReference type="Gene3D" id="2.40.50.140">
    <property type="entry name" value="Nucleic acid-binding proteins"/>
    <property type="match status" value="1"/>
</dbReference>
<feature type="domain" description="CP-type G" evidence="4">
    <location>
        <begin position="79"/>
        <end position="243"/>
    </location>
</feature>
<organism evidence="5">
    <name type="scientific">uncultured organism</name>
    <dbReference type="NCBI Taxonomy" id="155900"/>
    <lineage>
        <taxon>unclassified sequences</taxon>
        <taxon>environmental samples</taxon>
    </lineage>
</organism>
<dbReference type="Gene3D" id="1.10.40.50">
    <property type="entry name" value="Probable gtpase engc, domain 3"/>
    <property type="match status" value="1"/>
</dbReference>
<feature type="domain" description="EngC GTPase" evidence="3">
    <location>
        <begin position="91"/>
        <end position="241"/>
    </location>
</feature>
<gene>
    <name evidence="5" type="primary">rsgA</name>
    <name evidence="5" type="ORF">KBTEX_00972</name>
</gene>
<proteinExistence type="inferred from homology"/>
<evidence type="ECO:0000256" key="1">
    <source>
        <dbReference type="ARBA" id="ARBA00022741"/>
    </source>
</evidence>
<dbReference type="PROSITE" id="PS50936">
    <property type="entry name" value="ENGC_GTPASE"/>
    <property type="match status" value="1"/>
</dbReference>
<dbReference type="GO" id="GO:0003924">
    <property type="term" value="F:GTPase activity"/>
    <property type="evidence" value="ECO:0007669"/>
    <property type="project" value="InterPro"/>
</dbReference>
<dbReference type="InterPro" id="IPR030378">
    <property type="entry name" value="G_CP_dom"/>
</dbReference>
<dbReference type="CDD" id="cd01854">
    <property type="entry name" value="YjeQ_EngC"/>
    <property type="match status" value="1"/>
</dbReference>
<dbReference type="InterPro" id="IPR010914">
    <property type="entry name" value="RsgA_GTPase_dom"/>
</dbReference>
<accession>A0A5B8RB46</accession>
<dbReference type="SUPFAM" id="SSF52540">
    <property type="entry name" value="P-loop containing nucleoside triphosphate hydrolases"/>
    <property type="match status" value="1"/>
</dbReference>
<dbReference type="PANTHER" id="PTHR32120:SF11">
    <property type="entry name" value="SMALL RIBOSOMAL SUBUNIT BIOGENESIS GTPASE RSGA 1, MITOCHONDRIAL-RELATED"/>
    <property type="match status" value="1"/>
</dbReference>
<dbReference type="NCBIfam" id="TIGR00157">
    <property type="entry name" value="ribosome small subunit-dependent GTPase A"/>
    <property type="match status" value="1"/>
</dbReference>
<keyword evidence="1" id="KW-0547">Nucleotide-binding</keyword>
<keyword evidence="2" id="KW-0342">GTP-binding</keyword>
<evidence type="ECO:0000259" key="3">
    <source>
        <dbReference type="PROSITE" id="PS50936"/>
    </source>
</evidence>
<sequence>MPAAGRRLLEAMSGNTTARVVVSYGREVIVETGDGELLACLMRRRTNARPVCGDRVRVAHTDGGGVIEAVVPRESVIERGDFRGRPRPLVANVDRLVIVLADPPGLERLLLDRYLVLAAHADVAPLLVVNKADALDDAARGRVEATLAFYRDELGLTPLYVSARSGEGLEALRTALAGHTAILVGHSGVGKSSLINALLPELALRIGALSAASGQGRHTTTATTLFPLPDGGAIIDSPGVRTLRLDHVPAATVLTAFPEVARHAGRCRFNDCRHAGEPGCAVAAARERGEIAPERLETLAVLLAEAGDG</sequence>
<evidence type="ECO:0000259" key="4">
    <source>
        <dbReference type="PROSITE" id="PS51721"/>
    </source>
</evidence>
<dbReference type="InterPro" id="IPR012340">
    <property type="entry name" value="NA-bd_OB-fold"/>
</dbReference>
<dbReference type="Gene3D" id="3.40.50.300">
    <property type="entry name" value="P-loop containing nucleotide triphosphate hydrolases"/>
    <property type="match status" value="1"/>
</dbReference>
<dbReference type="InterPro" id="IPR027417">
    <property type="entry name" value="P-loop_NTPase"/>
</dbReference>
<evidence type="ECO:0000313" key="5">
    <source>
        <dbReference type="EMBL" id="QEA04664.1"/>
    </source>
</evidence>
<protein>
    <submittedName>
        <fullName evidence="5">Small ribosomal subunit biogenesis GTPase RsgA</fullName>
        <ecNumber evidence="5">3.6.1.-</ecNumber>
    </submittedName>
</protein>
<dbReference type="PROSITE" id="PS51721">
    <property type="entry name" value="G_CP"/>
    <property type="match status" value="1"/>
</dbReference>
<evidence type="ECO:0000256" key="2">
    <source>
        <dbReference type="ARBA" id="ARBA00023134"/>
    </source>
</evidence>
<dbReference type="PANTHER" id="PTHR32120">
    <property type="entry name" value="SMALL RIBOSOMAL SUBUNIT BIOGENESIS GTPASE RSGA"/>
    <property type="match status" value="1"/>
</dbReference>
<dbReference type="EC" id="3.6.1.-" evidence="5"/>
<dbReference type="Pfam" id="PF03193">
    <property type="entry name" value="RsgA_GTPase"/>
    <property type="match status" value="1"/>
</dbReference>
<dbReference type="InterPro" id="IPR004881">
    <property type="entry name" value="Ribosome_biogen_GTPase_RsgA"/>
</dbReference>